<dbReference type="CDD" id="cd00130">
    <property type="entry name" value="PAS"/>
    <property type="match status" value="1"/>
</dbReference>
<evidence type="ECO:0000259" key="11">
    <source>
        <dbReference type="PROSITE" id="PS50113"/>
    </source>
</evidence>
<dbReference type="Pfam" id="PF08448">
    <property type="entry name" value="PAS_4"/>
    <property type="match status" value="1"/>
</dbReference>
<dbReference type="CDD" id="cd00082">
    <property type="entry name" value="HisKA"/>
    <property type="match status" value="1"/>
</dbReference>
<dbReference type="PANTHER" id="PTHR43711:SF1">
    <property type="entry name" value="HISTIDINE KINASE 1"/>
    <property type="match status" value="1"/>
</dbReference>
<proteinExistence type="predicted"/>
<dbReference type="AlphaFoldDB" id="A0AA41G1I9"/>
<evidence type="ECO:0000256" key="6">
    <source>
        <dbReference type="ARBA" id="ARBA00023012"/>
    </source>
</evidence>
<dbReference type="NCBIfam" id="TIGR00229">
    <property type="entry name" value="sensory_box"/>
    <property type="match status" value="1"/>
</dbReference>
<dbReference type="PROSITE" id="PS50110">
    <property type="entry name" value="RESPONSE_REGULATORY"/>
    <property type="match status" value="1"/>
</dbReference>
<dbReference type="GO" id="GO:0000155">
    <property type="term" value="F:phosphorelay sensor kinase activity"/>
    <property type="evidence" value="ECO:0007669"/>
    <property type="project" value="InterPro"/>
</dbReference>
<evidence type="ECO:0000256" key="1">
    <source>
        <dbReference type="ARBA" id="ARBA00000085"/>
    </source>
</evidence>
<evidence type="ECO:0000256" key="4">
    <source>
        <dbReference type="ARBA" id="ARBA00022679"/>
    </source>
</evidence>
<dbReference type="Proteomes" id="UP001166304">
    <property type="component" value="Unassembled WGS sequence"/>
</dbReference>
<dbReference type="Pfam" id="PF02518">
    <property type="entry name" value="HATPase_c"/>
    <property type="match status" value="1"/>
</dbReference>
<evidence type="ECO:0000259" key="8">
    <source>
        <dbReference type="PROSITE" id="PS50109"/>
    </source>
</evidence>
<keyword evidence="6" id="KW-0902">Two-component regulatory system</keyword>
<dbReference type="CDD" id="cd00156">
    <property type="entry name" value="REC"/>
    <property type="match status" value="1"/>
</dbReference>
<dbReference type="PROSITE" id="PS50112">
    <property type="entry name" value="PAS"/>
    <property type="match status" value="1"/>
</dbReference>
<keyword evidence="3 7" id="KW-0597">Phosphoprotein</keyword>
<dbReference type="PROSITE" id="PS50109">
    <property type="entry name" value="HIS_KIN"/>
    <property type="match status" value="1"/>
</dbReference>
<evidence type="ECO:0000313" key="12">
    <source>
        <dbReference type="EMBL" id="MBV0902687.1"/>
    </source>
</evidence>
<dbReference type="InterPro" id="IPR003661">
    <property type="entry name" value="HisK_dim/P_dom"/>
</dbReference>
<keyword evidence="4" id="KW-0808">Transferase</keyword>
<dbReference type="CDD" id="cd00075">
    <property type="entry name" value="HATPase"/>
    <property type="match status" value="1"/>
</dbReference>
<evidence type="ECO:0000256" key="5">
    <source>
        <dbReference type="ARBA" id="ARBA00022777"/>
    </source>
</evidence>
<dbReference type="Gene3D" id="3.30.450.20">
    <property type="entry name" value="PAS domain"/>
    <property type="match status" value="1"/>
</dbReference>
<dbReference type="PANTHER" id="PTHR43711">
    <property type="entry name" value="TWO-COMPONENT HISTIDINE KINASE"/>
    <property type="match status" value="1"/>
</dbReference>
<sequence length="492" mass="54191">MGSQIGLARAHDAATESDGQIRVLHVDDEPNFAETTAMFLQQESERITVEAETAPQRVRSRLDEADFDCIVSDYQMPGLDGLEVLEEVRAEYPNVPFILFTGKGSEEVASESISLGVTDYLQKEGGTDQFAVLANRIENAVARVRAEEAASDYKRQLEHRDRELERILAATPDAVVIVDEDGVIRQLNESAADLFEYEQEALRGKSVEELMPEQYRKEHVTLREEYVEDPTPRPMGAGLDLTAVRRGGERFPVEISLGPLHIDGETRIMATITDITERKRREQELKRQNKRLDEFASIVSHDLRAPLGLATANHELVSDNCEGEAVERLGDALDRMDALIDDLLTFARQGTQVIDASPVPLTRAVNSAWTATGADEATLDVPDELDTIVCDEARLLQLLENLFRNARAHGGDEVTVRVGPLSDGFYVADDGPGIPASEREKVFETGYSTAEDGTGFGLAIVEQIVDAHGWSIRVAASEESGARFEVTGVTVK</sequence>
<dbReference type="Pfam" id="PF00072">
    <property type="entry name" value="Response_reg"/>
    <property type="match status" value="1"/>
</dbReference>
<feature type="domain" description="PAS" evidence="10">
    <location>
        <begin position="160"/>
        <end position="213"/>
    </location>
</feature>
<accession>A0AA41G1I9</accession>
<protein>
    <recommendedName>
        <fullName evidence="2">histidine kinase</fullName>
        <ecNumber evidence="2">2.7.13.3</ecNumber>
    </recommendedName>
</protein>
<dbReference type="PRINTS" id="PR00344">
    <property type="entry name" value="BCTRLSENSOR"/>
</dbReference>
<dbReference type="SMART" id="SM00448">
    <property type="entry name" value="REC"/>
    <property type="match status" value="1"/>
</dbReference>
<dbReference type="SUPFAM" id="SSF55785">
    <property type="entry name" value="PYP-like sensor domain (PAS domain)"/>
    <property type="match status" value="1"/>
</dbReference>
<dbReference type="SUPFAM" id="SSF47384">
    <property type="entry name" value="Homodimeric domain of signal transducing histidine kinase"/>
    <property type="match status" value="1"/>
</dbReference>
<feature type="domain" description="Histidine kinase" evidence="8">
    <location>
        <begin position="298"/>
        <end position="487"/>
    </location>
</feature>
<dbReference type="Gene3D" id="1.10.287.130">
    <property type="match status" value="1"/>
</dbReference>
<dbReference type="InterPro" id="IPR003594">
    <property type="entry name" value="HATPase_dom"/>
</dbReference>
<dbReference type="SUPFAM" id="SSF55874">
    <property type="entry name" value="ATPase domain of HSP90 chaperone/DNA topoisomerase II/histidine kinase"/>
    <property type="match status" value="1"/>
</dbReference>
<dbReference type="EC" id="2.7.13.3" evidence="2"/>
<dbReference type="InterPro" id="IPR011006">
    <property type="entry name" value="CheY-like_superfamily"/>
</dbReference>
<evidence type="ECO:0000313" key="13">
    <source>
        <dbReference type="Proteomes" id="UP001166304"/>
    </source>
</evidence>
<dbReference type="Gene3D" id="3.40.50.2300">
    <property type="match status" value="1"/>
</dbReference>
<evidence type="ECO:0000259" key="9">
    <source>
        <dbReference type="PROSITE" id="PS50110"/>
    </source>
</evidence>
<gene>
    <name evidence="12" type="ORF">KTS37_12910</name>
</gene>
<feature type="domain" description="PAC" evidence="11">
    <location>
        <begin position="237"/>
        <end position="287"/>
    </location>
</feature>
<dbReference type="RefSeq" id="WP_162414265.1">
    <property type="nucleotide sequence ID" value="NZ_JAHQXE010000004.1"/>
</dbReference>
<dbReference type="InterPro" id="IPR050736">
    <property type="entry name" value="Sensor_HK_Regulatory"/>
</dbReference>
<dbReference type="SMART" id="SM00387">
    <property type="entry name" value="HATPase_c"/>
    <property type="match status" value="1"/>
</dbReference>
<dbReference type="InterPro" id="IPR004358">
    <property type="entry name" value="Sig_transdc_His_kin-like_C"/>
</dbReference>
<dbReference type="EMBL" id="JAHQXE010000004">
    <property type="protein sequence ID" value="MBV0902687.1"/>
    <property type="molecule type" value="Genomic_DNA"/>
</dbReference>
<feature type="domain" description="Response regulatory" evidence="9">
    <location>
        <begin position="22"/>
        <end position="138"/>
    </location>
</feature>
<comment type="caution">
    <text evidence="12">The sequence shown here is derived from an EMBL/GenBank/DDBJ whole genome shotgun (WGS) entry which is preliminary data.</text>
</comment>
<dbReference type="SMART" id="SM00091">
    <property type="entry name" value="PAS"/>
    <property type="match status" value="1"/>
</dbReference>
<keyword evidence="13" id="KW-1185">Reference proteome</keyword>
<keyword evidence="5" id="KW-0418">Kinase</keyword>
<dbReference type="InterPro" id="IPR005467">
    <property type="entry name" value="His_kinase_dom"/>
</dbReference>
<reference evidence="12" key="1">
    <citation type="submission" date="2021-06" db="EMBL/GenBank/DDBJ databases">
        <title>New haloarchaea isolates fom saline soil.</title>
        <authorList>
            <person name="Duran-Viseras A."/>
            <person name="Sanchez-Porro C.S."/>
            <person name="Ventosa A."/>
        </authorList>
    </citation>
    <scope>NUCLEOTIDE SEQUENCE</scope>
    <source>
        <strain evidence="12">JCM 18369</strain>
    </source>
</reference>
<dbReference type="InterPro" id="IPR001789">
    <property type="entry name" value="Sig_transdc_resp-reg_receiver"/>
</dbReference>
<comment type="catalytic activity">
    <reaction evidence="1">
        <text>ATP + protein L-histidine = ADP + protein N-phospho-L-histidine.</text>
        <dbReference type="EC" id="2.7.13.3"/>
    </reaction>
</comment>
<dbReference type="SUPFAM" id="SSF52172">
    <property type="entry name" value="CheY-like"/>
    <property type="match status" value="1"/>
</dbReference>
<dbReference type="Gene3D" id="3.30.565.10">
    <property type="entry name" value="Histidine kinase-like ATPase, C-terminal domain"/>
    <property type="match status" value="1"/>
</dbReference>
<evidence type="ECO:0000256" key="3">
    <source>
        <dbReference type="ARBA" id="ARBA00022553"/>
    </source>
</evidence>
<dbReference type="Pfam" id="PF00512">
    <property type="entry name" value="HisKA"/>
    <property type="match status" value="1"/>
</dbReference>
<dbReference type="SMART" id="SM00388">
    <property type="entry name" value="HisKA"/>
    <property type="match status" value="1"/>
</dbReference>
<organism evidence="12 13">
    <name type="scientific">Haloarcula salina</name>
    <dbReference type="NCBI Taxonomy" id="1429914"/>
    <lineage>
        <taxon>Archaea</taxon>
        <taxon>Methanobacteriati</taxon>
        <taxon>Methanobacteriota</taxon>
        <taxon>Stenosarchaea group</taxon>
        <taxon>Halobacteria</taxon>
        <taxon>Halobacteriales</taxon>
        <taxon>Haloarculaceae</taxon>
        <taxon>Haloarcula</taxon>
    </lineage>
</organism>
<evidence type="ECO:0000256" key="7">
    <source>
        <dbReference type="PROSITE-ProRule" id="PRU00169"/>
    </source>
</evidence>
<dbReference type="InterPro" id="IPR036890">
    <property type="entry name" value="HATPase_C_sf"/>
</dbReference>
<dbReference type="InterPro" id="IPR036097">
    <property type="entry name" value="HisK_dim/P_sf"/>
</dbReference>
<dbReference type="InterPro" id="IPR013656">
    <property type="entry name" value="PAS_4"/>
</dbReference>
<dbReference type="InterPro" id="IPR000014">
    <property type="entry name" value="PAS"/>
</dbReference>
<evidence type="ECO:0000256" key="2">
    <source>
        <dbReference type="ARBA" id="ARBA00012438"/>
    </source>
</evidence>
<dbReference type="InterPro" id="IPR000700">
    <property type="entry name" value="PAS-assoc_C"/>
</dbReference>
<name>A0AA41G1I9_9EURY</name>
<feature type="modified residue" description="4-aspartylphosphate" evidence="7">
    <location>
        <position position="73"/>
    </location>
</feature>
<evidence type="ECO:0000259" key="10">
    <source>
        <dbReference type="PROSITE" id="PS50112"/>
    </source>
</evidence>
<dbReference type="PROSITE" id="PS50113">
    <property type="entry name" value="PAC"/>
    <property type="match status" value="1"/>
</dbReference>
<dbReference type="InterPro" id="IPR035965">
    <property type="entry name" value="PAS-like_dom_sf"/>
</dbReference>